<feature type="signal peptide" evidence="2">
    <location>
        <begin position="1"/>
        <end position="23"/>
    </location>
</feature>
<sequence length="206" mass="22052">MKRTSARKSGRVLLAVATLTALAAVPAAATAQPPTPPTTTATEQQPQTKQPEQAQGLAPQHEQAPAAAPQPEQAPAAAPREPGDAPPRDGSPGPVYERVAHFYAAYVDVANDPGDNTAAAELRKFYLTSALRARLLDWEKRHDADGVLRAQNVPSAWKVTAGDSGMGHTWSTVRLTWGTGEDRTYTYLAVQSDLATRKISDIKSKY</sequence>
<evidence type="ECO:0000256" key="2">
    <source>
        <dbReference type="SAM" id="SignalP"/>
    </source>
</evidence>
<gene>
    <name evidence="3" type="ORF">ACFQVC_14435</name>
</gene>
<evidence type="ECO:0000256" key="1">
    <source>
        <dbReference type="SAM" id="MobiDB-lite"/>
    </source>
</evidence>
<feature type="compositionally biased region" description="Low complexity" evidence="1">
    <location>
        <begin position="27"/>
        <end position="80"/>
    </location>
</feature>
<organism evidence="3 4">
    <name type="scientific">Streptomyces monticola</name>
    <dbReference type="NCBI Taxonomy" id="2666263"/>
    <lineage>
        <taxon>Bacteria</taxon>
        <taxon>Bacillati</taxon>
        <taxon>Actinomycetota</taxon>
        <taxon>Actinomycetes</taxon>
        <taxon>Kitasatosporales</taxon>
        <taxon>Streptomycetaceae</taxon>
        <taxon>Streptomyces</taxon>
    </lineage>
</organism>
<dbReference type="EMBL" id="JBHTCF010000005">
    <property type="protein sequence ID" value="MFC7305415.1"/>
    <property type="molecule type" value="Genomic_DNA"/>
</dbReference>
<keyword evidence="4" id="KW-1185">Reference proteome</keyword>
<feature type="region of interest" description="Disordered" evidence="1">
    <location>
        <begin position="27"/>
        <end position="95"/>
    </location>
</feature>
<dbReference type="RefSeq" id="WP_381830778.1">
    <property type="nucleotide sequence ID" value="NZ_JBHTCF010000005.1"/>
</dbReference>
<dbReference type="Gene3D" id="3.10.450.50">
    <property type="match status" value="1"/>
</dbReference>
<comment type="caution">
    <text evidence="3">The sequence shown here is derived from an EMBL/GenBank/DDBJ whole genome shotgun (WGS) entry which is preliminary data.</text>
</comment>
<keyword evidence="2" id="KW-0732">Signal</keyword>
<evidence type="ECO:0000313" key="3">
    <source>
        <dbReference type="EMBL" id="MFC7305415.1"/>
    </source>
</evidence>
<name>A0ABW2JHC8_9ACTN</name>
<evidence type="ECO:0000313" key="4">
    <source>
        <dbReference type="Proteomes" id="UP001596523"/>
    </source>
</evidence>
<dbReference type="Proteomes" id="UP001596523">
    <property type="component" value="Unassembled WGS sequence"/>
</dbReference>
<accession>A0ABW2JHC8</accession>
<feature type="chain" id="PRO_5046243073" evidence="2">
    <location>
        <begin position="24"/>
        <end position="206"/>
    </location>
</feature>
<protein>
    <submittedName>
        <fullName evidence="3">Uncharacterized protein</fullName>
    </submittedName>
</protein>
<reference evidence="4" key="1">
    <citation type="journal article" date="2019" name="Int. J. Syst. Evol. Microbiol.">
        <title>The Global Catalogue of Microorganisms (GCM) 10K type strain sequencing project: providing services to taxonomists for standard genome sequencing and annotation.</title>
        <authorList>
            <consortium name="The Broad Institute Genomics Platform"/>
            <consortium name="The Broad Institute Genome Sequencing Center for Infectious Disease"/>
            <person name="Wu L."/>
            <person name="Ma J."/>
        </authorList>
    </citation>
    <scope>NUCLEOTIDE SEQUENCE [LARGE SCALE GENOMIC DNA]</scope>
    <source>
        <strain evidence="4">SYNS20</strain>
    </source>
</reference>
<proteinExistence type="predicted"/>